<gene>
    <name evidence="1" type="ORF">BN2614_LOCUS2</name>
</gene>
<organism evidence="1 2">
    <name type="scientific">Gulo gulo</name>
    <name type="common">Wolverine</name>
    <name type="synonym">Gluton</name>
    <dbReference type="NCBI Taxonomy" id="48420"/>
    <lineage>
        <taxon>Eukaryota</taxon>
        <taxon>Metazoa</taxon>
        <taxon>Chordata</taxon>
        <taxon>Craniata</taxon>
        <taxon>Vertebrata</taxon>
        <taxon>Euteleostomi</taxon>
        <taxon>Mammalia</taxon>
        <taxon>Eutheria</taxon>
        <taxon>Laurasiatheria</taxon>
        <taxon>Carnivora</taxon>
        <taxon>Caniformia</taxon>
        <taxon>Musteloidea</taxon>
        <taxon>Mustelidae</taxon>
        <taxon>Guloninae</taxon>
        <taxon>Gulo</taxon>
    </lineage>
</organism>
<dbReference type="EMBL" id="CYRY02045530">
    <property type="protein sequence ID" value="VCX40991.1"/>
    <property type="molecule type" value="Genomic_DNA"/>
</dbReference>
<evidence type="ECO:0000313" key="2">
    <source>
        <dbReference type="Proteomes" id="UP000269945"/>
    </source>
</evidence>
<sequence>MPFLHNFSFQCHTLEQSILQITKLKVERFTNCQQVITHHLVVGKAVAIRKGRGWVKYLKTLQGRPVS</sequence>
<evidence type="ECO:0000313" key="1">
    <source>
        <dbReference type="EMBL" id="VCX40991.1"/>
    </source>
</evidence>
<accession>A0A9X9MB17</accession>
<name>A0A9X9MB17_GULGU</name>
<dbReference type="Proteomes" id="UP000269945">
    <property type="component" value="Unassembled WGS sequence"/>
</dbReference>
<reference evidence="1 2" key="1">
    <citation type="submission" date="2018-10" db="EMBL/GenBank/DDBJ databases">
        <authorList>
            <person name="Ekblom R."/>
            <person name="Jareborg N."/>
        </authorList>
    </citation>
    <scope>NUCLEOTIDE SEQUENCE [LARGE SCALE GENOMIC DNA]</scope>
    <source>
        <tissue evidence="1">Muscle</tissue>
    </source>
</reference>
<proteinExistence type="predicted"/>
<comment type="caution">
    <text evidence="1">The sequence shown here is derived from an EMBL/GenBank/DDBJ whole genome shotgun (WGS) entry which is preliminary data.</text>
</comment>
<dbReference type="AlphaFoldDB" id="A0A9X9MB17"/>
<feature type="non-terminal residue" evidence="1">
    <location>
        <position position="67"/>
    </location>
</feature>
<keyword evidence="2" id="KW-1185">Reference proteome</keyword>
<protein>
    <submittedName>
        <fullName evidence="1">Uncharacterized protein</fullName>
    </submittedName>
</protein>